<sequence>MAPRLKGAVQYATTFYSETTRRFVIRPSLTALSSISKKIVVNIKPKKYLFGENLTHKLNAAKALEKTTQHLKAQKFLTWKKQGRRYTEELHLSESQQGTKAIPTRRH</sequence>
<evidence type="ECO:0000256" key="1">
    <source>
        <dbReference type="SAM" id="MobiDB-lite"/>
    </source>
</evidence>
<organism evidence="2 3">
    <name type="scientific">Tribolium castaneum</name>
    <name type="common">Red flour beetle</name>
    <dbReference type="NCBI Taxonomy" id="7070"/>
    <lineage>
        <taxon>Eukaryota</taxon>
        <taxon>Metazoa</taxon>
        <taxon>Ecdysozoa</taxon>
        <taxon>Arthropoda</taxon>
        <taxon>Hexapoda</taxon>
        <taxon>Insecta</taxon>
        <taxon>Pterygota</taxon>
        <taxon>Neoptera</taxon>
        <taxon>Endopterygota</taxon>
        <taxon>Coleoptera</taxon>
        <taxon>Polyphaga</taxon>
        <taxon>Cucujiformia</taxon>
        <taxon>Tenebrionidae</taxon>
        <taxon>Tenebrionidae incertae sedis</taxon>
        <taxon>Tribolium</taxon>
    </lineage>
</organism>
<name>D6X1M8_TRICA</name>
<reference evidence="2 3" key="1">
    <citation type="journal article" date="2008" name="Nature">
        <title>The genome of the model beetle and pest Tribolium castaneum.</title>
        <authorList>
            <consortium name="Tribolium Genome Sequencing Consortium"/>
            <person name="Richards S."/>
            <person name="Gibbs R.A."/>
            <person name="Weinstock G.M."/>
            <person name="Brown S.J."/>
            <person name="Denell R."/>
            <person name="Beeman R.W."/>
            <person name="Gibbs R."/>
            <person name="Beeman R.W."/>
            <person name="Brown S.J."/>
            <person name="Bucher G."/>
            <person name="Friedrich M."/>
            <person name="Grimmelikhuijzen C.J."/>
            <person name="Klingler M."/>
            <person name="Lorenzen M."/>
            <person name="Richards S."/>
            <person name="Roth S."/>
            <person name="Schroder R."/>
            <person name="Tautz D."/>
            <person name="Zdobnov E.M."/>
            <person name="Muzny D."/>
            <person name="Gibbs R.A."/>
            <person name="Weinstock G.M."/>
            <person name="Attaway T."/>
            <person name="Bell S."/>
            <person name="Buhay C.J."/>
            <person name="Chandrabose M.N."/>
            <person name="Chavez D."/>
            <person name="Clerk-Blankenburg K.P."/>
            <person name="Cree A."/>
            <person name="Dao M."/>
            <person name="Davis C."/>
            <person name="Chacko J."/>
            <person name="Dinh H."/>
            <person name="Dugan-Rocha S."/>
            <person name="Fowler G."/>
            <person name="Garner T.T."/>
            <person name="Garnes J."/>
            <person name="Gnirke A."/>
            <person name="Hawes A."/>
            <person name="Hernandez J."/>
            <person name="Hines S."/>
            <person name="Holder M."/>
            <person name="Hume J."/>
            <person name="Jhangiani S.N."/>
            <person name="Joshi V."/>
            <person name="Khan Z.M."/>
            <person name="Jackson L."/>
            <person name="Kovar C."/>
            <person name="Kowis A."/>
            <person name="Lee S."/>
            <person name="Lewis L.R."/>
            <person name="Margolis J."/>
            <person name="Morgan M."/>
            <person name="Nazareth L.V."/>
            <person name="Nguyen N."/>
            <person name="Okwuonu G."/>
            <person name="Parker D."/>
            <person name="Richards S."/>
            <person name="Ruiz S.J."/>
            <person name="Santibanez J."/>
            <person name="Savard J."/>
            <person name="Scherer S.E."/>
            <person name="Schneider B."/>
            <person name="Sodergren E."/>
            <person name="Tautz D."/>
            <person name="Vattahil S."/>
            <person name="Villasana D."/>
            <person name="White C.S."/>
            <person name="Wright R."/>
            <person name="Park Y."/>
            <person name="Beeman R.W."/>
            <person name="Lord J."/>
            <person name="Oppert B."/>
            <person name="Lorenzen M."/>
            <person name="Brown S."/>
            <person name="Wang L."/>
            <person name="Savard J."/>
            <person name="Tautz D."/>
            <person name="Richards S."/>
            <person name="Weinstock G."/>
            <person name="Gibbs R.A."/>
            <person name="Liu Y."/>
            <person name="Worley K."/>
            <person name="Weinstock G."/>
            <person name="Elsik C.G."/>
            <person name="Reese J.T."/>
            <person name="Elhaik E."/>
            <person name="Landan G."/>
            <person name="Graur D."/>
            <person name="Arensburger P."/>
            <person name="Atkinson P."/>
            <person name="Beeman R.W."/>
            <person name="Beidler J."/>
            <person name="Brown S.J."/>
            <person name="Demuth J.P."/>
            <person name="Drury D.W."/>
            <person name="Du Y.Z."/>
            <person name="Fujiwara H."/>
            <person name="Lorenzen M."/>
            <person name="Maselli V."/>
            <person name="Osanai M."/>
            <person name="Park Y."/>
            <person name="Robertson H.M."/>
            <person name="Tu Z."/>
            <person name="Wang J.J."/>
            <person name="Wang S."/>
            <person name="Richards S."/>
            <person name="Song H."/>
            <person name="Zhang L."/>
            <person name="Sodergren E."/>
            <person name="Werner D."/>
            <person name="Stanke M."/>
            <person name="Morgenstern B."/>
            <person name="Solovyev V."/>
            <person name="Kosarev P."/>
            <person name="Brown G."/>
            <person name="Chen H.C."/>
            <person name="Ermolaeva O."/>
            <person name="Hlavina W."/>
            <person name="Kapustin Y."/>
            <person name="Kiryutin B."/>
            <person name="Kitts P."/>
            <person name="Maglott D."/>
            <person name="Pruitt K."/>
            <person name="Sapojnikov V."/>
            <person name="Souvorov A."/>
            <person name="Mackey A.J."/>
            <person name="Waterhouse R.M."/>
            <person name="Wyder S."/>
            <person name="Zdobnov E.M."/>
            <person name="Zdobnov E.M."/>
            <person name="Wyder S."/>
            <person name="Kriventseva E.V."/>
            <person name="Kadowaki T."/>
            <person name="Bork P."/>
            <person name="Aranda M."/>
            <person name="Bao R."/>
            <person name="Beermann A."/>
            <person name="Berns N."/>
            <person name="Bolognesi R."/>
            <person name="Bonneton F."/>
            <person name="Bopp D."/>
            <person name="Brown S.J."/>
            <person name="Bucher G."/>
            <person name="Butts T."/>
            <person name="Chaumot A."/>
            <person name="Denell R.E."/>
            <person name="Ferrier D.E."/>
            <person name="Friedrich M."/>
            <person name="Gordon C.M."/>
            <person name="Jindra M."/>
            <person name="Klingler M."/>
            <person name="Lan Q."/>
            <person name="Lattorff H.M."/>
            <person name="Laudet V."/>
            <person name="von Levetsow C."/>
            <person name="Liu Z."/>
            <person name="Lutz R."/>
            <person name="Lynch J.A."/>
            <person name="da Fonseca R.N."/>
            <person name="Posnien N."/>
            <person name="Reuter R."/>
            <person name="Roth S."/>
            <person name="Savard J."/>
            <person name="Schinko J.B."/>
            <person name="Schmitt C."/>
            <person name="Schoppmeier M."/>
            <person name="Schroder R."/>
            <person name="Shippy T.D."/>
            <person name="Simonnet F."/>
            <person name="Marques-Souza H."/>
            <person name="Tautz D."/>
            <person name="Tomoyasu Y."/>
            <person name="Trauner J."/>
            <person name="Van der Zee M."/>
            <person name="Vervoort M."/>
            <person name="Wittkopp N."/>
            <person name="Wimmer E.A."/>
            <person name="Yang X."/>
            <person name="Jones A.K."/>
            <person name="Sattelle D.B."/>
            <person name="Ebert P.R."/>
            <person name="Nelson D."/>
            <person name="Scott J.G."/>
            <person name="Beeman R.W."/>
            <person name="Muthukrishnan S."/>
            <person name="Kramer K.J."/>
            <person name="Arakane Y."/>
            <person name="Beeman R.W."/>
            <person name="Zhu Q."/>
            <person name="Hogenkamp D."/>
            <person name="Dixit R."/>
            <person name="Oppert B."/>
            <person name="Jiang H."/>
            <person name="Zou Z."/>
            <person name="Marshall J."/>
            <person name="Elpidina E."/>
            <person name="Vinokurov K."/>
            <person name="Oppert C."/>
            <person name="Zou Z."/>
            <person name="Evans J."/>
            <person name="Lu Z."/>
            <person name="Zhao P."/>
            <person name="Sumathipala N."/>
            <person name="Altincicek B."/>
            <person name="Vilcinskas A."/>
            <person name="Williams M."/>
            <person name="Hultmark D."/>
            <person name="Hetru C."/>
            <person name="Jiang H."/>
            <person name="Grimmelikhuijzen C.J."/>
            <person name="Hauser F."/>
            <person name="Cazzamali G."/>
            <person name="Williamson M."/>
            <person name="Park Y."/>
            <person name="Li B."/>
            <person name="Tanaka Y."/>
            <person name="Predel R."/>
            <person name="Neupert S."/>
            <person name="Schachtner J."/>
            <person name="Verleyen P."/>
            <person name="Raible F."/>
            <person name="Bork P."/>
            <person name="Friedrich M."/>
            <person name="Walden K.K."/>
            <person name="Robertson H.M."/>
            <person name="Angeli S."/>
            <person name="Foret S."/>
            <person name="Bucher G."/>
            <person name="Schuetz S."/>
            <person name="Maleszka R."/>
            <person name="Wimmer E.A."/>
            <person name="Beeman R.W."/>
            <person name="Lorenzen M."/>
            <person name="Tomoyasu Y."/>
            <person name="Miller S.C."/>
            <person name="Grossmann D."/>
            <person name="Bucher G."/>
        </authorList>
    </citation>
    <scope>NUCLEOTIDE SEQUENCE [LARGE SCALE GENOMIC DNA]</scope>
    <source>
        <strain evidence="2 3">Georgia GA2</strain>
    </source>
</reference>
<reference evidence="2 3" key="2">
    <citation type="journal article" date="2010" name="Nucleic Acids Res.">
        <title>BeetleBase in 2010: revisions to provide comprehensive genomic information for Tribolium castaneum.</title>
        <authorList>
            <person name="Kim H.S."/>
            <person name="Murphy T."/>
            <person name="Xia J."/>
            <person name="Caragea D."/>
            <person name="Park Y."/>
            <person name="Beeman R.W."/>
            <person name="Lorenzen M.D."/>
            <person name="Butcher S."/>
            <person name="Manak J.R."/>
            <person name="Brown S.J."/>
        </authorList>
    </citation>
    <scope>GENOME REANNOTATION</scope>
    <source>
        <strain evidence="2 3">Georgia GA2</strain>
    </source>
</reference>
<evidence type="ECO:0000313" key="2">
    <source>
        <dbReference type="EMBL" id="EFA09324.1"/>
    </source>
</evidence>
<accession>D6X1M8</accession>
<proteinExistence type="predicted"/>
<evidence type="ECO:0000313" key="3">
    <source>
        <dbReference type="Proteomes" id="UP000007266"/>
    </source>
</evidence>
<dbReference type="AlphaFoldDB" id="D6X1M8"/>
<dbReference type="EMBL" id="KQ971370">
    <property type="protein sequence ID" value="EFA09324.1"/>
    <property type="molecule type" value="Genomic_DNA"/>
</dbReference>
<feature type="region of interest" description="Disordered" evidence="1">
    <location>
        <begin position="88"/>
        <end position="107"/>
    </location>
</feature>
<keyword evidence="3" id="KW-1185">Reference proteome</keyword>
<gene>
    <name evidence="2" type="primary">GLEAN_01650</name>
    <name evidence="2" type="ORF">TcasGA2_TC001650</name>
</gene>
<protein>
    <submittedName>
        <fullName evidence="2">Uncharacterized protein</fullName>
    </submittedName>
</protein>
<dbReference type="InParanoid" id="D6X1M8"/>
<dbReference type="Proteomes" id="UP000007266">
    <property type="component" value="Linkage group 9"/>
</dbReference>
<dbReference type="HOGENOM" id="CLU_2213273_0_0_1"/>
<dbReference type="PhylomeDB" id="D6X1M8"/>